<dbReference type="GO" id="GO:0003989">
    <property type="term" value="F:acetyl-CoA carboxylase activity"/>
    <property type="evidence" value="ECO:0007669"/>
    <property type="project" value="UniProtKB-EC"/>
</dbReference>
<feature type="domain" description="Lipoyl-binding" evidence="9">
    <location>
        <begin position="88"/>
        <end position="164"/>
    </location>
</feature>
<dbReference type="InterPro" id="IPR001882">
    <property type="entry name" value="Biotin_BS"/>
</dbReference>
<keyword evidence="6 8" id="KW-0275">Fatty acid biosynthesis</keyword>
<evidence type="ECO:0000259" key="9">
    <source>
        <dbReference type="PROSITE" id="PS50968"/>
    </source>
</evidence>
<gene>
    <name evidence="10" type="primary">accB</name>
    <name evidence="10" type="ORF">VLY81_08340</name>
</gene>
<keyword evidence="7 8" id="KW-0092">Biotin</keyword>
<evidence type="ECO:0000256" key="3">
    <source>
        <dbReference type="ARBA" id="ARBA00022516"/>
    </source>
</evidence>
<dbReference type="NCBIfam" id="NF005457">
    <property type="entry name" value="PRK07051.1"/>
    <property type="match status" value="1"/>
</dbReference>
<keyword evidence="4 8" id="KW-0276">Fatty acid metabolism</keyword>
<dbReference type="NCBIfam" id="TIGR00531">
    <property type="entry name" value="BCCP"/>
    <property type="match status" value="1"/>
</dbReference>
<dbReference type="PANTHER" id="PTHR45266:SF3">
    <property type="entry name" value="OXALOACETATE DECARBOXYLASE ALPHA CHAIN"/>
    <property type="match status" value="1"/>
</dbReference>
<accession>A0ABZ1BLP7</accession>
<dbReference type="SUPFAM" id="SSF51230">
    <property type="entry name" value="Single hybrid motif"/>
    <property type="match status" value="1"/>
</dbReference>
<comment type="pathway">
    <text evidence="1 8">Lipid metabolism; fatty acid biosynthesis.</text>
</comment>
<evidence type="ECO:0000256" key="2">
    <source>
        <dbReference type="ARBA" id="ARBA00017562"/>
    </source>
</evidence>
<dbReference type="Proteomes" id="UP001333102">
    <property type="component" value="Chromosome"/>
</dbReference>
<dbReference type="RefSeq" id="WP_324667705.1">
    <property type="nucleotide sequence ID" value="NZ_CP141614.1"/>
</dbReference>
<evidence type="ECO:0000256" key="7">
    <source>
        <dbReference type="ARBA" id="ARBA00023267"/>
    </source>
</evidence>
<dbReference type="CDD" id="cd06850">
    <property type="entry name" value="biotinyl_domain"/>
    <property type="match status" value="1"/>
</dbReference>
<organism evidence="10 11">
    <name type="scientific">Geochorda subterranea</name>
    <dbReference type="NCBI Taxonomy" id="3109564"/>
    <lineage>
        <taxon>Bacteria</taxon>
        <taxon>Bacillati</taxon>
        <taxon>Bacillota</taxon>
        <taxon>Limnochordia</taxon>
        <taxon>Limnochordales</taxon>
        <taxon>Geochordaceae</taxon>
        <taxon>Geochorda</taxon>
    </lineage>
</organism>
<dbReference type="InterPro" id="IPR000089">
    <property type="entry name" value="Biotin_lipoyl"/>
</dbReference>
<evidence type="ECO:0000256" key="1">
    <source>
        <dbReference type="ARBA" id="ARBA00005194"/>
    </source>
</evidence>
<dbReference type="Gene3D" id="2.40.50.100">
    <property type="match status" value="1"/>
</dbReference>
<dbReference type="Pfam" id="PF00364">
    <property type="entry name" value="Biotin_lipoyl"/>
    <property type="match status" value="1"/>
</dbReference>
<dbReference type="InterPro" id="IPR011053">
    <property type="entry name" value="Single_hybrid_motif"/>
</dbReference>
<keyword evidence="5 8" id="KW-0443">Lipid metabolism</keyword>
<comment type="function">
    <text evidence="8">This protein is a component of the acetyl coenzyme A carboxylase complex; first, biotin carboxylase catalyzes the carboxylation of the carrier protein and then the transcarboxylase transfers the carboxyl group to form malonyl-CoA.</text>
</comment>
<dbReference type="InterPro" id="IPR050709">
    <property type="entry name" value="Biotin_Carboxyl_Carrier/Decarb"/>
</dbReference>
<evidence type="ECO:0000313" key="10">
    <source>
        <dbReference type="EMBL" id="WRP13460.1"/>
    </source>
</evidence>
<dbReference type="InterPro" id="IPR001249">
    <property type="entry name" value="AcCoA_biotinCC"/>
</dbReference>
<keyword evidence="11" id="KW-1185">Reference proteome</keyword>
<dbReference type="PANTHER" id="PTHR45266">
    <property type="entry name" value="OXALOACETATE DECARBOXYLASE ALPHA CHAIN"/>
    <property type="match status" value="1"/>
</dbReference>
<reference evidence="11" key="1">
    <citation type="submission" date="2023-12" db="EMBL/GenBank/DDBJ databases">
        <title>Novel isolates from deep terrestrial aquifers shed light on the physiology and ecology of the class Limnochordia.</title>
        <authorList>
            <person name="Karnachuk O.V."/>
            <person name="Lukina A.P."/>
            <person name="Avakyan M.R."/>
            <person name="Kadnikov V."/>
            <person name="Begmatov S."/>
            <person name="Beletsky A.V."/>
            <person name="Mardanov A.V."/>
            <person name="Ravin N.V."/>
        </authorList>
    </citation>
    <scope>NUCLEOTIDE SEQUENCE [LARGE SCALE GENOMIC DNA]</scope>
    <source>
        <strain evidence="11">LN</strain>
    </source>
</reference>
<keyword evidence="10" id="KW-0436">Ligase</keyword>
<dbReference type="PROSITE" id="PS00188">
    <property type="entry name" value="BIOTIN"/>
    <property type="match status" value="1"/>
</dbReference>
<keyword evidence="3 8" id="KW-0444">Lipid biosynthesis</keyword>
<dbReference type="PROSITE" id="PS50968">
    <property type="entry name" value="BIOTINYL_LIPOYL"/>
    <property type="match status" value="1"/>
</dbReference>
<protein>
    <recommendedName>
        <fullName evidence="2 8">Biotin carboxyl carrier protein of acetyl-CoA carboxylase</fullName>
    </recommendedName>
</protein>
<evidence type="ECO:0000256" key="5">
    <source>
        <dbReference type="ARBA" id="ARBA00023098"/>
    </source>
</evidence>
<proteinExistence type="predicted"/>
<sequence>MKEIKELIRVLDETDVAELTVESDGVKISIRKAAAFAGSVATLAASLPPAASAPAQPTLSPTPEDHVAAAPAGAAAVADHAAVDDDRYVTVRAPMVGTFYRAPAPDAPPYVEVGQTVEPGQVLCIIEAMKLMNEIEAEVRGRVSAILVENGQPVEYGQPLMRLERV</sequence>
<dbReference type="EMBL" id="CP141614">
    <property type="protein sequence ID" value="WRP13460.1"/>
    <property type="molecule type" value="Genomic_DNA"/>
</dbReference>
<dbReference type="PRINTS" id="PR01071">
    <property type="entry name" value="ACOABIOTINCC"/>
</dbReference>
<evidence type="ECO:0000256" key="4">
    <source>
        <dbReference type="ARBA" id="ARBA00022832"/>
    </source>
</evidence>
<evidence type="ECO:0000313" key="11">
    <source>
        <dbReference type="Proteomes" id="UP001333102"/>
    </source>
</evidence>
<evidence type="ECO:0000256" key="6">
    <source>
        <dbReference type="ARBA" id="ARBA00023160"/>
    </source>
</evidence>
<name>A0ABZ1BLP7_9FIRM</name>
<evidence type="ECO:0000256" key="8">
    <source>
        <dbReference type="RuleBase" id="RU364072"/>
    </source>
</evidence>